<evidence type="ECO:0000313" key="2">
    <source>
        <dbReference type="Proteomes" id="UP000887159"/>
    </source>
</evidence>
<gene>
    <name evidence="1" type="ORF">TNCV_1240131</name>
</gene>
<sequence length="120" mass="13547">MFEYMSVLLDCLTVSSEEIVAVDDDNLYTSPIMAVEDILEFVQGSRPTGIGVINADCGAVGTGFESRRRHGWEERWEASDHCQSVLSRTEPNRTVACMLLKATANDRRHLALCHDEFRWP</sequence>
<accession>A0A8X6WEL4</accession>
<comment type="caution">
    <text evidence="1">The sequence shown here is derived from an EMBL/GenBank/DDBJ whole genome shotgun (WGS) entry which is preliminary data.</text>
</comment>
<reference evidence="1" key="1">
    <citation type="submission" date="2020-08" db="EMBL/GenBank/DDBJ databases">
        <title>Multicomponent nature underlies the extraordinary mechanical properties of spider dragline silk.</title>
        <authorList>
            <person name="Kono N."/>
            <person name="Nakamura H."/>
            <person name="Mori M."/>
            <person name="Yoshida Y."/>
            <person name="Ohtoshi R."/>
            <person name="Malay A.D."/>
            <person name="Moran D.A.P."/>
            <person name="Tomita M."/>
            <person name="Numata K."/>
            <person name="Arakawa K."/>
        </authorList>
    </citation>
    <scope>NUCLEOTIDE SEQUENCE</scope>
</reference>
<protein>
    <submittedName>
        <fullName evidence="1">Uncharacterized protein</fullName>
    </submittedName>
</protein>
<name>A0A8X6WEL4_TRICX</name>
<dbReference type="EMBL" id="BMAU01021409">
    <property type="protein sequence ID" value="GFY33162.1"/>
    <property type="molecule type" value="Genomic_DNA"/>
</dbReference>
<organism evidence="1 2">
    <name type="scientific">Trichonephila clavipes</name>
    <name type="common">Golden silk orbweaver</name>
    <name type="synonym">Nephila clavipes</name>
    <dbReference type="NCBI Taxonomy" id="2585209"/>
    <lineage>
        <taxon>Eukaryota</taxon>
        <taxon>Metazoa</taxon>
        <taxon>Ecdysozoa</taxon>
        <taxon>Arthropoda</taxon>
        <taxon>Chelicerata</taxon>
        <taxon>Arachnida</taxon>
        <taxon>Araneae</taxon>
        <taxon>Araneomorphae</taxon>
        <taxon>Entelegynae</taxon>
        <taxon>Araneoidea</taxon>
        <taxon>Nephilidae</taxon>
        <taxon>Trichonephila</taxon>
    </lineage>
</organism>
<keyword evidence="2" id="KW-1185">Reference proteome</keyword>
<dbReference type="Proteomes" id="UP000887159">
    <property type="component" value="Unassembled WGS sequence"/>
</dbReference>
<proteinExistence type="predicted"/>
<dbReference type="AlphaFoldDB" id="A0A8X6WEL4"/>
<evidence type="ECO:0000313" key="1">
    <source>
        <dbReference type="EMBL" id="GFY33162.1"/>
    </source>
</evidence>